<evidence type="ECO:0000313" key="2">
    <source>
        <dbReference type="Proteomes" id="UP000262379"/>
    </source>
</evidence>
<proteinExistence type="predicted"/>
<accession>A0A371X9J0</accession>
<name>A0A371X9J0_9HYPH</name>
<dbReference type="Proteomes" id="UP000262379">
    <property type="component" value="Unassembled WGS sequence"/>
</dbReference>
<keyword evidence="2" id="KW-1185">Reference proteome</keyword>
<reference evidence="2" key="1">
    <citation type="submission" date="2018-08" db="EMBL/GenBank/DDBJ databases">
        <authorList>
            <person name="Im W.T."/>
        </authorList>
    </citation>
    <scope>NUCLEOTIDE SEQUENCE [LARGE SCALE GENOMIC DNA]</scope>
    <source>
        <strain evidence="2">LA-28</strain>
    </source>
</reference>
<dbReference type="RefSeq" id="WP_116625005.1">
    <property type="nucleotide sequence ID" value="NZ_QURN01000013.1"/>
</dbReference>
<gene>
    <name evidence="1" type="ORF">DY251_16520</name>
</gene>
<dbReference type="Pfam" id="PF07704">
    <property type="entry name" value="PSK_trans_fac"/>
    <property type="match status" value="1"/>
</dbReference>
<protein>
    <submittedName>
        <fullName evidence="1">PSK operon transcription factor</fullName>
    </submittedName>
</protein>
<evidence type="ECO:0000313" key="1">
    <source>
        <dbReference type="EMBL" id="RFC65899.1"/>
    </source>
</evidence>
<sequence length="84" mass="9609">MALSIKDPETERLARMLAERTGESITQATKRALQERLRRNGSDVRKEALIEDLDAIQRRWNALPVRDTRTSDEIIGYDENGLPS</sequence>
<dbReference type="AlphaFoldDB" id="A0A371X9J0"/>
<dbReference type="EMBL" id="QURN01000013">
    <property type="protein sequence ID" value="RFC65899.1"/>
    <property type="molecule type" value="Genomic_DNA"/>
</dbReference>
<organism evidence="1 2">
    <name type="scientific">Mesorhizobium denitrificans</name>
    <dbReference type="NCBI Taxonomy" id="2294114"/>
    <lineage>
        <taxon>Bacteria</taxon>
        <taxon>Pseudomonadati</taxon>
        <taxon>Pseudomonadota</taxon>
        <taxon>Alphaproteobacteria</taxon>
        <taxon>Hyphomicrobiales</taxon>
        <taxon>Phyllobacteriaceae</taxon>
        <taxon>Mesorhizobium</taxon>
    </lineage>
</organism>
<dbReference type="InterPro" id="IPR011660">
    <property type="entry name" value="VapB-like"/>
</dbReference>
<comment type="caution">
    <text evidence="1">The sequence shown here is derived from an EMBL/GenBank/DDBJ whole genome shotgun (WGS) entry which is preliminary data.</text>
</comment>